<reference evidence="3 4" key="1">
    <citation type="submission" date="2017-06" db="EMBL/GenBank/DDBJ databases">
        <title>Draft genome sequence of Fusobacterium nucleatum subsp. polymorphum KCOM 1271 (=ChDC F305).</title>
        <authorList>
            <person name="Kook J.-K."/>
            <person name="Park S.-N."/>
            <person name="Lim Y.K."/>
            <person name="Roh H."/>
        </authorList>
    </citation>
    <scope>NUCLEOTIDE SEQUENCE [LARGE SCALE GENOMIC DNA]</scope>
    <source>
        <strain evidence="4">KCOM 1271 (ChDC F305)</strain>
    </source>
</reference>
<dbReference type="GO" id="GO:0003677">
    <property type="term" value="F:DNA binding"/>
    <property type="evidence" value="ECO:0007669"/>
    <property type="project" value="UniProtKB-KW"/>
</dbReference>
<evidence type="ECO:0000256" key="1">
    <source>
        <dbReference type="ARBA" id="ARBA00023125"/>
    </source>
</evidence>
<dbReference type="Gene3D" id="1.10.260.40">
    <property type="entry name" value="lambda repressor-like DNA-binding domains"/>
    <property type="match status" value="1"/>
</dbReference>
<organism evidence="3 4">
    <name type="scientific">Fusobacterium nucleatum subsp. polymorphum</name>
    <name type="common">Fusobacterium polymorphum</name>
    <dbReference type="NCBI Taxonomy" id="76857"/>
    <lineage>
        <taxon>Bacteria</taxon>
        <taxon>Fusobacteriati</taxon>
        <taxon>Fusobacteriota</taxon>
        <taxon>Fusobacteriia</taxon>
        <taxon>Fusobacteriales</taxon>
        <taxon>Fusobacteriaceae</taxon>
        <taxon>Fusobacterium</taxon>
    </lineage>
</organism>
<dbReference type="AlphaFoldDB" id="A0A2C6BIC5"/>
<protein>
    <submittedName>
        <fullName evidence="3">Transcriptional regulator</fullName>
    </submittedName>
</protein>
<dbReference type="InterPro" id="IPR050807">
    <property type="entry name" value="TransReg_Diox_bact_type"/>
</dbReference>
<feature type="domain" description="HTH cro/C1-type" evidence="2">
    <location>
        <begin position="24"/>
        <end position="78"/>
    </location>
</feature>
<dbReference type="PROSITE" id="PS50943">
    <property type="entry name" value="HTH_CROC1"/>
    <property type="match status" value="1"/>
</dbReference>
<dbReference type="GO" id="GO:0003700">
    <property type="term" value="F:DNA-binding transcription factor activity"/>
    <property type="evidence" value="ECO:0007669"/>
    <property type="project" value="TreeGrafter"/>
</dbReference>
<dbReference type="Pfam" id="PF01381">
    <property type="entry name" value="HTH_3"/>
    <property type="match status" value="1"/>
</dbReference>
<keyword evidence="1" id="KW-0238">DNA-binding</keyword>
<dbReference type="PANTHER" id="PTHR46797:SF1">
    <property type="entry name" value="METHYLPHOSPHONATE SYNTHASE"/>
    <property type="match status" value="1"/>
</dbReference>
<dbReference type="GO" id="GO:0005829">
    <property type="term" value="C:cytosol"/>
    <property type="evidence" value="ECO:0007669"/>
    <property type="project" value="TreeGrafter"/>
</dbReference>
<name>A0A2C6BIC5_FUSNP</name>
<dbReference type="PANTHER" id="PTHR46797">
    <property type="entry name" value="HTH-TYPE TRANSCRIPTIONAL REGULATOR"/>
    <property type="match status" value="1"/>
</dbReference>
<gene>
    <name evidence="3" type="ORF">CBG54_12845</name>
</gene>
<evidence type="ECO:0000313" key="4">
    <source>
        <dbReference type="Proteomes" id="UP000224182"/>
    </source>
</evidence>
<evidence type="ECO:0000313" key="3">
    <source>
        <dbReference type="EMBL" id="PHI03864.1"/>
    </source>
</evidence>
<dbReference type="InterPro" id="IPR001387">
    <property type="entry name" value="Cro/C1-type_HTH"/>
</dbReference>
<accession>A0A2C6BIC5</accession>
<dbReference type="CDD" id="cd00093">
    <property type="entry name" value="HTH_XRE"/>
    <property type="match status" value="1"/>
</dbReference>
<sequence length="80" mass="9450">MRLNIVKLLKVIKVKIQEIVGKNIKKYRLQKKLTQEELAEICDLHRTYISSIERGIKSPSLNILFRISNELEINIKNLFE</sequence>
<evidence type="ECO:0000259" key="2">
    <source>
        <dbReference type="PROSITE" id="PS50943"/>
    </source>
</evidence>
<proteinExistence type="predicted"/>
<comment type="caution">
    <text evidence="3">The sequence shown here is derived from an EMBL/GenBank/DDBJ whole genome shotgun (WGS) entry which is preliminary data.</text>
</comment>
<dbReference type="SUPFAM" id="SSF47413">
    <property type="entry name" value="lambda repressor-like DNA-binding domains"/>
    <property type="match status" value="1"/>
</dbReference>
<dbReference type="SMART" id="SM00530">
    <property type="entry name" value="HTH_XRE"/>
    <property type="match status" value="1"/>
</dbReference>
<dbReference type="InterPro" id="IPR010982">
    <property type="entry name" value="Lambda_DNA-bd_dom_sf"/>
</dbReference>
<dbReference type="Proteomes" id="UP000224182">
    <property type="component" value="Unassembled WGS sequence"/>
</dbReference>
<dbReference type="EMBL" id="NIRN01000002">
    <property type="protein sequence ID" value="PHI03864.1"/>
    <property type="molecule type" value="Genomic_DNA"/>
</dbReference>